<dbReference type="InterPro" id="IPR046848">
    <property type="entry name" value="E_motif"/>
</dbReference>
<dbReference type="Gramene" id="TraesCS5B02G542400.1">
    <property type="protein sequence ID" value="TraesCS5B02G542400.1.cds1"/>
    <property type="gene ID" value="TraesCS5B02G542400"/>
</dbReference>
<dbReference type="KEGG" id="taes:123114367"/>
<dbReference type="InterPro" id="IPR046849">
    <property type="entry name" value="E2_motif"/>
</dbReference>
<dbReference type="AlphaFoldDB" id="A0A3B6LY62"/>
<dbReference type="Gene3D" id="1.25.40.10">
    <property type="entry name" value="Tetratricopeptide repeat domain"/>
    <property type="match status" value="4"/>
</dbReference>
<protein>
    <recommendedName>
        <fullName evidence="6">Pentatricopeptide repeat-containing protein</fullName>
    </recommendedName>
</protein>
<dbReference type="SUPFAM" id="SSF48452">
    <property type="entry name" value="TPR-like"/>
    <property type="match status" value="1"/>
</dbReference>
<dbReference type="Pfam" id="PF20431">
    <property type="entry name" value="E_motif"/>
    <property type="match status" value="1"/>
</dbReference>
<evidence type="ECO:0000313" key="4">
    <source>
        <dbReference type="EnsemblPlants" id="TraesCS5B02G542400.1.cds1"/>
    </source>
</evidence>
<name>A0A3B6LY62_WHEAT</name>
<dbReference type="Proteomes" id="UP000019116">
    <property type="component" value="Chromosome 5B"/>
</dbReference>
<proteinExistence type="predicted"/>
<dbReference type="GO" id="GO:0003723">
    <property type="term" value="F:RNA binding"/>
    <property type="evidence" value="ECO:0007669"/>
    <property type="project" value="InterPro"/>
</dbReference>
<dbReference type="PROSITE" id="PS51375">
    <property type="entry name" value="PPR"/>
    <property type="match status" value="6"/>
</dbReference>
<dbReference type="Pfam" id="PF13041">
    <property type="entry name" value="PPR_2"/>
    <property type="match status" value="1"/>
</dbReference>
<gene>
    <name evidence="4" type="primary">LOC123114367</name>
</gene>
<feature type="repeat" description="PPR" evidence="3">
    <location>
        <begin position="282"/>
        <end position="316"/>
    </location>
</feature>
<evidence type="ECO:0000256" key="2">
    <source>
        <dbReference type="ARBA" id="ARBA00022946"/>
    </source>
</evidence>
<dbReference type="GeneID" id="123114367"/>
<feature type="repeat" description="PPR" evidence="3">
    <location>
        <begin position="126"/>
        <end position="156"/>
    </location>
</feature>
<dbReference type="PANTHER" id="PTHR47926">
    <property type="entry name" value="PENTATRICOPEPTIDE REPEAT-CONTAINING PROTEIN"/>
    <property type="match status" value="1"/>
</dbReference>
<dbReference type="PANTHER" id="PTHR47926:SF380">
    <property type="entry name" value="PENTATRICOPEPTIDE REPEAT-CONTAINING PROTEIN"/>
    <property type="match status" value="1"/>
</dbReference>
<dbReference type="FunFam" id="1.25.40.10:FF:000125">
    <property type="entry name" value="Pentatricopeptide repeat-containing protein"/>
    <property type="match status" value="2"/>
</dbReference>
<dbReference type="Gramene" id="TraesNOR5B03G03046830.1">
    <property type="protein sequence ID" value="TraesNOR5B03G03046830.1.CDS1"/>
    <property type="gene ID" value="TraesNOR5B03G03046830"/>
</dbReference>
<evidence type="ECO:0000256" key="3">
    <source>
        <dbReference type="PROSITE-ProRule" id="PRU00708"/>
    </source>
</evidence>
<evidence type="ECO:0008006" key="6">
    <source>
        <dbReference type="Google" id="ProtNLM"/>
    </source>
</evidence>
<reference evidence="4" key="1">
    <citation type="submission" date="2018-08" db="EMBL/GenBank/DDBJ databases">
        <authorList>
            <person name="Rossello M."/>
        </authorList>
    </citation>
    <scope>NUCLEOTIDE SEQUENCE [LARGE SCALE GENOMIC DNA]</scope>
    <source>
        <strain evidence="4">cv. Chinese Spring</strain>
    </source>
</reference>
<reference evidence="4" key="2">
    <citation type="submission" date="2018-10" db="UniProtKB">
        <authorList>
            <consortium name="EnsemblPlants"/>
        </authorList>
    </citation>
    <scope>IDENTIFICATION</scope>
</reference>
<organism evidence="4">
    <name type="scientific">Triticum aestivum</name>
    <name type="common">Wheat</name>
    <dbReference type="NCBI Taxonomy" id="4565"/>
    <lineage>
        <taxon>Eukaryota</taxon>
        <taxon>Viridiplantae</taxon>
        <taxon>Streptophyta</taxon>
        <taxon>Embryophyta</taxon>
        <taxon>Tracheophyta</taxon>
        <taxon>Spermatophyta</taxon>
        <taxon>Magnoliopsida</taxon>
        <taxon>Liliopsida</taxon>
        <taxon>Poales</taxon>
        <taxon>Poaceae</taxon>
        <taxon>BOP clade</taxon>
        <taxon>Pooideae</taxon>
        <taxon>Triticodae</taxon>
        <taxon>Triticeae</taxon>
        <taxon>Triticinae</taxon>
        <taxon>Triticum</taxon>
    </lineage>
</organism>
<evidence type="ECO:0000256" key="1">
    <source>
        <dbReference type="ARBA" id="ARBA00022737"/>
    </source>
</evidence>
<feature type="repeat" description="PPR" evidence="3">
    <location>
        <begin position="157"/>
        <end position="191"/>
    </location>
</feature>
<feature type="repeat" description="PPR" evidence="3">
    <location>
        <begin position="219"/>
        <end position="253"/>
    </location>
</feature>
<dbReference type="PaxDb" id="4565-Traes_5BL_4D05C5BDB.2"/>
<feature type="repeat" description="PPR" evidence="3">
    <location>
        <begin position="411"/>
        <end position="445"/>
    </location>
</feature>
<keyword evidence="1" id="KW-0677">Repeat</keyword>
<dbReference type="Pfam" id="PF12854">
    <property type="entry name" value="PPR_1"/>
    <property type="match status" value="1"/>
</dbReference>
<dbReference type="InterPro" id="IPR046960">
    <property type="entry name" value="PPR_At4g14850-like_plant"/>
</dbReference>
<dbReference type="FunFam" id="1.25.40.10:FF:001810">
    <property type="entry name" value="Pentatricopeptide repeat-containing protein mitochondrial"/>
    <property type="match status" value="1"/>
</dbReference>
<dbReference type="GO" id="GO:0048731">
    <property type="term" value="P:system development"/>
    <property type="evidence" value="ECO:0007669"/>
    <property type="project" value="UniProtKB-ARBA"/>
</dbReference>
<accession>A0A3B6LY62</accession>
<dbReference type="Pfam" id="PF20430">
    <property type="entry name" value="Eplus_motif"/>
    <property type="match status" value="1"/>
</dbReference>
<keyword evidence="5" id="KW-1185">Reference proteome</keyword>
<feature type="repeat" description="PPR" evidence="3">
    <location>
        <begin position="446"/>
        <end position="481"/>
    </location>
</feature>
<dbReference type="NCBIfam" id="TIGR00756">
    <property type="entry name" value="PPR"/>
    <property type="match status" value="9"/>
</dbReference>
<dbReference type="Pfam" id="PF01535">
    <property type="entry name" value="PPR"/>
    <property type="match status" value="9"/>
</dbReference>
<dbReference type="OMA" id="RAAGHII"/>
<keyword evidence="2" id="KW-0809">Transit peptide</keyword>
<sequence>MSRAFLRRLRRRRLLLRPSLHTVFLRLHGALASRADQYPVAPAPRTADDQARAVLDERPHRDAVAYAATVDLHLRSRDLPRAEALFRAAPASARGPHLDAVMLDGHLKAGRVDRARSLFDGMAVKSVAAWTCLVSGYCRAGRVEEARALFDAMPARNVVSWTAMVQGYARSGMLREARELFDQMPERNVVTWTVMVKAYADHGHLQEAAELFDRMPQRNSYSWSAMISGFLRAGKVDEAVRLFERMPDRNVVSWTTMVTGLAQNGRVSMAREFFDRMPRNKDIAAWNAMVTAYANDGQMNEAQRLFDSMPAKNLVSWNALIHGYAKDERKDEIIGLFLLMLRSAVSPDITTLISVLVTSNSTSEVGQIHGLATTRGLLSDTSLGNALLTMYSRSGDLRSAWQAFKMLQEKDAITWTSMMQAFANHGHASYALQAFGQMLQHGYKPSSTTFTAVLSACSHAGLVDKGWAIFASIRRAYGLEPTIEHHTCLVDILGRAGHVREAMEVIAAMPLDMHDDAVARTLLGACMMHNKVDAAREVGEALAKSDGSFGSDSEGYYKVLANVFASGGMWEEMAGVWKAMKGSKVRKMPGVSLIVVDARSHSFFSRDQGHPQCAEIYEMLDDTLVPQMMNKDRPTETV</sequence>
<dbReference type="InterPro" id="IPR011990">
    <property type="entry name" value="TPR-like_helical_dom_sf"/>
</dbReference>
<dbReference type="InterPro" id="IPR002885">
    <property type="entry name" value="PPR_rpt"/>
</dbReference>
<dbReference type="SMR" id="A0A3B6LY62"/>
<dbReference type="OrthoDB" id="185373at2759"/>
<evidence type="ECO:0000313" key="5">
    <source>
        <dbReference type="Proteomes" id="UP000019116"/>
    </source>
</evidence>
<dbReference type="EnsemblPlants" id="TraesCS5B02G542400.1">
    <property type="protein sequence ID" value="TraesCS5B02G542400.1.cds1"/>
    <property type="gene ID" value="TraesCS5B02G542400"/>
</dbReference>
<dbReference type="RefSeq" id="XP_044391745.1">
    <property type="nucleotide sequence ID" value="XM_044535810.1"/>
</dbReference>
<dbReference type="STRING" id="4565.A0A3B6LY62"/>
<dbReference type="Gramene" id="TraesLAC5B03G02973320.1">
    <property type="protein sequence ID" value="TraesLAC5B03G02973320.1.CDS1"/>
    <property type="gene ID" value="TraesLAC5B03G02973320"/>
</dbReference>
<dbReference type="GO" id="GO:0009451">
    <property type="term" value="P:RNA modification"/>
    <property type="evidence" value="ECO:0007669"/>
    <property type="project" value="InterPro"/>
</dbReference>